<evidence type="ECO:0000259" key="4">
    <source>
        <dbReference type="Pfam" id="PF12697"/>
    </source>
</evidence>
<dbReference type="SUPFAM" id="SSF53474">
    <property type="entry name" value="alpha/beta-Hydrolases"/>
    <property type="match status" value="1"/>
</dbReference>
<dbReference type="InterPro" id="IPR000073">
    <property type="entry name" value="AB_hydrolase_1"/>
</dbReference>
<comment type="caution">
    <text evidence="5">The sequence shown here is derived from an EMBL/GenBank/DDBJ whole genome shotgun (WGS) entry which is preliminary data.</text>
</comment>
<evidence type="ECO:0000313" key="5">
    <source>
        <dbReference type="EMBL" id="MVM31317.1"/>
    </source>
</evidence>
<evidence type="ECO:0000256" key="1">
    <source>
        <dbReference type="ARBA" id="ARBA00004496"/>
    </source>
</evidence>
<keyword evidence="5" id="KW-0378">Hydrolase</keyword>
<dbReference type="Pfam" id="PF12697">
    <property type="entry name" value="Abhydrolase_6"/>
    <property type="match status" value="1"/>
</dbReference>
<sequence>MKKRFLWLIPLVLTIVSYLYPTPKKDAIDLYDGADKAPINDLANFRKLPTSTINTQGYDWTYMVLGKGPKTILFLHGMTGGYDFWWQQMNAFSPEYRVVSVTYPPVDNLSDLGKGIIAILDKEKIETTTVVGSSLGGYLTQYLLATYAQRIEKAVLGNTFPKNDAYEEKNKTKVMLASWLPEWAVMNALRQNLFDQVLPASENNPLVKAQLLENTYGRMSKSQFLARYHCVVDKFNPIDGKQTATPLLIFESDNDPLVPPELRTQLKHYYTTAQVHTFRQKGHFPYLNASDEYNTALREFLSK</sequence>
<dbReference type="Gene3D" id="3.40.50.1820">
    <property type="entry name" value="alpha/beta hydrolase"/>
    <property type="match status" value="1"/>
</dbReference>
<dbReference type="RefSeq" id="WP_157585960.1">
    <property type="nucleotide sequence ID" value="NZ_WPIN01000005.1"/>
</dbReference>
<name>A0A7K1SBY5_9BACT</name>
<dbReference type="EMBL" id="WPIN01000005">
    <property type="protein sequence ID" value="MVM31317.1"/>
    <property type="molecule type" value="Genomic_DNA"/>
</dbReference>
<dbReference type="PANTHER" id="PTHR15913:SF0">
    <property type="entry name" value="MASPARDIN"/>
    <property type="match status" value="1"/>
</dbReference>
<evidence type="ECO:0000256" key="3">
    <source>
        <dbReference type="ARBA" id="ARBA00022490"/>
    </source>
</evidence>
<dbReference type="Proteomes" id="UP000436006">
    <property type="component" value="Unassembled WGS sequence"/>
</dbReference>
<keyword evidence="3" id="KW-0963">Cytoplasm</keyword>
<dbReference type="PANTHER" id="PTHR15913">
    <property type="entry name" value="ACID CLUSTER PROTEIN 33"/>
    <property type="match status" value="1"/>
</dbReference>
<organism evidence="5 6">
    <name type="scientific">Spirosoma arboris</name>
    <dbReference type="NCBI Taxonomy" id="2682092"/>
    <lineage>
        <taxon>Bacteria</taxon>
        <taxon>Pseudomonadati</taxon>
        <taxon>Bacteroidota</taxon>
        <taxon>Cytophagia</taxon>
        <taxon>Cytophagales</taxon>
        <taxon>Cytophagaceae</taxon>
        <taxon>Spirosoma</taxon>
    </lineage>
</organism>
<reference evidence="5 6" key="1">
    <citation type="submission" date="2019-12" db="EMBL/GenBank/DDBJ databases">
        <title>Spirosoma sp. HMF4905 genome sequencing and assembly.</title>
        <authorList>
            <person name="Kang H."/>
            <person name="Cha I."/>
            <person name="Kim H."/>
            <person name="Joh K."/>
        </authorList>
    </citation>
    <scope>NUCLEOTIDE SEQUENCE [LARGE SCALE GENOMIC DNA]</scope>
    <source>
        <strain evidence="5 6">HMF4905</strain>
    </source>
</reference>
<dbReference type="GO" id="GO:0005737">
    <property type="term" value="C:cytoplasm"/>
    <property type="evidence" value="ECO:0007669"/>
    <property type="project" value="UniProtKB-SubCell"/>
</dbReference>
<evidence type="ECO:0000313" key="6">
    <source>
        <dbReference type="Proteomes" id="UP000436006"/>
    </source>
</evidence>
<dbReference type="InterPro" id="IPR026151">
    <property type="entry name" value="Maspardin"/>
</dbReference>
<dbReference type="GO" id="GO:0016787">
    <property type="term" value="F:hydrolase activity"/>
    <property type="evidence" value="ECO:0007669"/>
    <property type="project" value="UniProtKB-KW"/>
</dbReference>
<feature type="domain" description="AB hydrolase-1" evidence="4">
    <location>
        <begin position="72"/>
        <end position="294"/>
    </location>
</feature>
<dbReference type="AlphaFoldDB" id="A0A7K1SBY5"/>
<accession>A0A7K1SBY5</accession>
<keyword evidence="6" id="KW-1185">Reference proteome</keyword>
<protein>
    <recommendedName>
        <fullName evidence="2">Maspardin</fullName>
    </recommendedName>
</protein>
<comment type="subcellular location">
    <subcellularLocation>
        <location evidence="1">Cytoplasm</location>
    </subcellularLocation>
</comment>
<gene>
    <name evidence="5" type="ORF">GO755_14835</name>
</gene>
<evidence type="ECO:0000256" key="2">
    <source>
        <dbReference type="ARBA" id="ARBA00020148"/>
    </source>
</evidence>
<dbReference type="InterPro" id="IPR029058">
    <property type="entry name" value="AB_hydrolase_fold"/>
</dbReference>
<proteinExistence type="predicted"/>